<accession>A0A0Q3ICR0</accession>
<organism evidence="1">
    <name type="scientific">Escherichia coli</name>
    <dbReference type="NCBI Taxonomy" id="562"/>
    <lineage>
        <taxon>Bacteria</taxon>
        <taxon>Pseudomonadati</taxon>
        <taxon>Pseudomonadota</taxon>
        <taxon>Gammaproteobacteria</taxon>
        <taxon>Enterobacterales</taxon>
        <taxon>Enterobacteriaceae</taxon>
        <taxon>Escherichia</taxon>
    </lineage>
</organism>
<dbReference type="AlphaFoldDB" id="A0A0Q3ICR0"/>
<dbReference type="EMBL" id="DABERK010000022">
    <property type="protein sequence ID" value="HAI5333644.1"/>
    <property type="molecule type" value="Genomic_DNA"/>
</dbReference>
<proteinExistence type="predicted"/>
<evidence type="ECO:0000313" key="3">
    <source>
        <dbReference type="EMBL" id="RRL38898.1"/>
    </source>
</evidence>
<dbReference type="EMBL" id="RRVG01000051">
    <property type="protein sequence ID" value="RRL38898.1"/>
    <property type="molecule type" value="Genomic_DNA"/>
</dbReference>
<protein>
    <recommendedName>
        <fullName evidence="5">Type VI secretion system protein</fullName>
    </recommendedName>
</protein>
<dbReference type="OMA" id="GAAYCKI"/>
<dbReference type="Proteomes" id="UP000845800">
    <property type="component" value="Unassembled WGS sequence"/>
</dbReference>
<comment type="caution">
    <text evidence="1">The sequence shown here is derived from an EMBL/GenBank/DDBJ whole genome shotgun (WGS) entry which is preliminary data.</text>
</comment>
<dbReference type="Proteomes" id="UP000272662">
    <property type="component" value="Unassembled WGS sequence"/>
</dbReference>
<evidence type="ECO:0008006" key="5">
    <source>
        <dbReference type="Google" id="ProtNLM"/>
    </source>
</evidence>
<dbReference type="EMBL" id="JASMQD010000001">
    <property type="protein sequence ID" value="MDK2696901.1"/>
    <property type="molecule type" value="Genomic_DNA"/>
</dbReference>
<sequence>MTSPSSTAGKPCVECGIPDPCIFDVISDFPEAGEKHFWSKEGVARFKLLDDGSGCDGIITITYQCDKSGTHEAWLEEESENNHKILQPFGIPNKVTLDDNLSEGEIIAMGTFRVPWDYLGAISSPLKNHYEPAHYSVRIDSCYECGNYVEIDVYPTVEIRFTTGFSYEISSSKQTRTVKERRDERIKARDAMENTKPRDKNKLRSGWTNTTAEFEWINKTSLTVDFGVKIANVEHTSEYEKEIKKLRQTKQLEQIGRIDSLVKNVNKYFAPDPDNNNGTRKYALFSAKIEPVKLGISYAYQYTDIQDGPCHFYGLFGAPFFEASFRFDIISFICAYCKVESLVNRCREYLRKNGASVECYIEISAEINLDLGAVYAEKDKKWEFNVKESNIKLGLKGVVSATFEANVFVVQLTAEATASIEAKAGFGFDSHDDGLDLALFHDGIKGKFEFKIDVSHGEVDEKGKGKEKSEKPEKKDTVEWQLCDPMEVKDSPLRVNLYGKERTVEKKVTPPKPVTTWTIGMDY</sequence>
<dbReference type="RefSeq" id="WP_001306805.1">
    <property type="nucleotide sequence ID" value="NZ_AP019538.1"/>
</dbReference>
<reference evidence="1" key="1">
    <citation type="journal article" date="2018" name="Genome Biol.">
        <title>SKESA: strategic k-mer extension for scrupulous assemblies.</title>
        <authorList>
            <person name="Souvorov A."/>
            <person name="Agarwala R."/>
            <person name="Lipman D.J."/>
        </authorList>
    </citation>
    <scope>NUCLEOTIDE SEQUENCE [LARGE SCALE GENOMIC DNA]</scope>
    <source>
        <strain evidence="1">AMC_487</strain>
    </source>
</reference>
<reference evidence="2" key="4">
    <citation type="submission" date="2023-05" db="EMBL/GenBank/DDBJ databases">
        <title>Efficient inhibition of multidrug-resistant Escherichia coli by a new antibiotic combination.</title>
        <authorList>
            <person name="Lin T."/>
        </authorList>
    </citation>
    <scope>NUCLEOTIDE SEQUENCE</scope>
    <source>
        <strain evidence="2">YmmD45</strain>
    </source>
</reference>
<name>A0A0Q3ICR0_ECOLX</name>
<reference evidence="1" key="3">
    <citation type="submission" date="2020-03" db="EMBL/GenBank/DDBJ databases">
        <authorList>
            <consortium name="NCBI Pathogen Detection Project"/>
        </authorList>
    </citation>
    <scope>NUCLEOTIDE SEQUENCE</scope>
    <source>
        <strain evidence="1">AMC_487</strain>
    </source>
</reference>
<dbReference type="Proteomes" id="UP001223829">
    <property type="component" value="Unassembled WGS sequence"/>
</dbReference>
<gene>
    <name evidence="3" type="ORF">DU321_25100</name>
    <name evidence="1" type="ORF">HJQ60_003668</name>
    <name evidence="2" type="ORF">QO046_21670</name>
</gene>
<evidence type="ECO:0000313" key="4">
    <source>
        <dbReference type="Proteomes" id="UP000272662"/>
    </source>
</evidence>
<evidence type="ECO:0000313" key="2">
    <source>
        <dbReference type="EMBL" id="MDK2696901.1"/>
    </source>
</evidence>
<evidence type="ECO:0000313" key="1">
    <source>
        <dbReference type="EMBL" id="HAI5333644.1"/>
    </source>
</evidence>
<reference evidence="3 4" key="2">
    <citation type="submission" date="2018-11" db="EMBL/GenBank/DDBJ databases">
        <title>E. coli isolates of the female bladder.</title>
        <authorList>
            <person name="Garretto A."/>
            <person name="Miller-Ensminger T."/>
            <person name="Wolfe A.J."/>
            <person name="Putonti C."/>
        </authorList>
    </citation>
    <scope>NUCLEOTIDE SEQUENCE [LARGE SCALE GENOMIC DNA]</scope>
    <source>
        <strain evidence="3 4">UMB1727</strain>
    </source>
</reference>